<sequence length="767" mass="82180">MLGRKHSNSTVSMGSDSDSATLASKTRSISSSQSTSSPRKRRFSISSITSMKSISSKINFKNGLIKGVQPNSFAIEFDPDDPWTPRLSSPGVVANIKLPLPVGAALNIKSVSMNIELLSGDQVVAHLETETCPTTNGWKGTQGTLTMDLDAAPMIIHEDQRLAFGALMKTIVFGKGEVGVSISVTAAVTANVILGDVTISKVPFSSSIPLQGMHGLTYSPARIQVLDIVELTDWFLDMKVTAKIYNPSNVKLALNADIRHQLVFADEVIGHCTFPNLALDIGENSVILMLRYMPLSDTGKAAGSTFLTSFFNAERSKLVIQGSSKTATPITPIIPAISSFCLPLSMPGMSFKAGFVKGLTTREFAIAFDGVDPWVPKLSVLGVEAKLQLPFPMPISLTHVQITMNFLSGSSVIAIVETDDIPVTSYFTRKDGAMTFDVVLAPAYVKKSHQSTFSNLLKSIYESSGFVDIPVAMEINATTALLGGEVLLKKIPYRTSFSVQGMQGLAAKLLTVDSLQIVGGTRQHVDAALKLQIANLSNVNVILNSEVTLFLEYLDTTLGTVTLSRCQLKSGDNQVSATAKFMPLSSVAAETGTQLLTRFFGGTDTQVIVRGDPDATGLGPLFGVLSAMRHEVTVPAAKSPLIRGIRFGIGASMVFENVIRANFDLSNPTSAPLSVTHVTATIFYESDMLGSIEEEFEIVIPPGEVVKSPTVKVKMEVSLPDIRAFFAAAGGTLEVHIRASRLGLKIGEFPAEIMYSHDEIPAHLALI</sequence>
<dbReference type="InterPro" id="IPR046368">
    <property type="entry name" value="Tag1"/>
</dbReference>
<evidence type="ECO:0000313" key="4">
    <source>
        <dbReference type="Proteomes" id="UP000070544"/>
    </source>
</evidence>
<feature type="domain" description="Tag1-like fifth Ig-like" evidence="2">
    <location>
        <begin position="661"/>
        <end position="753"/>
    </location>
</feature>
<feature type="compositionally biased region" description="Polar residues" evidence="1">
    <location>
        <begin position="8"/>
        <end position="23"/>
    </location>
</feature>
<name>A0A139ADZ5_GONPJ</name>
<dbReference type="EMBL" id="KQ965766">
    <property type="protein sequence ID" value="KXS14889.1"/>
    <property type="molecule type" value="Genomic_DNA"/>
</dbReference>
<keyword evidence="4" id="KW-1185">Reference proteome</keyword>
<protein>
    <recommendedName>
        <fullName evidence="2">Tag1-like fifth Ig-like domain-containing protein</fullName>
    </recommendedName>
</protein>
<dbReference type="GO" id="GO:0000329">
    <property type="term" value="C:fungal-type vacuole membrane"/>
    <property type="evidence" value="ECO:0007669"/>
    <property type="project" value="InterPro"/>
</dbReference>
<organism evidence="3 4">
    <name type="scientific">Gonapodya prolifera (strain JEL478)</name>
    <name type="common">Monoblepharis prolifera</name>
    <dbReference type="NCBI Taxonomy" id="1344416"/>
    <lineage>
        <taxon>Eukaryota</taxon>
        <taxon>Fungi</taxon>
        <taxon>Fungi incertae sedis</taxon>
        <taxon>Chytridiomycota</taxon>
        <taxon>Chytridiomycota incertae sedis</taxon>
        <taxon>Monoblepharidomycetes</taxon>
        <taxon>Monoblepharidales</taxon>
        <taxon>Gonapodyaceae</taxon>
        <taxon>Gonapodya</taxon>
    </lineage>
</organism>
<dbReference type="OrthoDB" id="10039566at2759"/>
<evidence type="ECO:0000259" key="2">
    <source>
        <dbReference type="Pfam" id="PF26153"/>
    </source>
</evidence>
<dbReference type="PANTHER" id="PTHR35895:SF1">
    <property type="entry name" value="LIPID-BINDING SERUM GLYCOPROTEIN C-TERMINAL DOMAIN-CONTAINING PROTEIN"/>
    <property type="match status" value="1"/>
</dbReference>
<feature type="region of interest" description="Disordered" evidence="1">
    <location>
        <begin position="1"/>
        <end position="43"/>
    </location>
</feature>
<dbReference type="AlphaFoldDB" id="A0A139ADZ5"/>
<dbReference type="Proteomes" id="UP000070544">
    <property type="component" value="Unassembled WGS sequence"/>
</dbReference>
<evidence type="ECO:0000313" key="3">
    <source>
        <dbReference type="EMBL" id="KXS14889.1"/>
    </source>
</evidence>
<feature type="compositionally biased region" description="Low complexity" evidence="1">
    <location>
        <begin position="24"/>
        <end position="37"/>
    </location>
</feature>
<dbReference type="Pfam" id="PF12505">
    <property type="entry name" value="DUF3712"/>
    <property type="match status" value="1"/>
</dbReference>
<dbReference type="PANTHER" id="PTHR35895">
    <property type="entry name" value="CHROMOSOME 16, WHOLE GENOME SHOTGUN SEQUENCE"/>
    <property type="match status" value="1"/>
</dbReference>
<accession>A0A139ADZ5</accession>
<dbReference type="InterPro" id="IPR059066">
    <property type="entry name" value="Ig_Tag1-like_5th"/>
</dbReference>
<proteinExistence type="predicted"/>
<dbReference type="STRING" id="1344416.A0A139ADZ5"/>
<dbReference type="Pfam" id="PF26153">
    <property type="entry name" value="LEA-2L_5"/>
    <property type="match status" value="1"/>
</dbReference>
<reference evidence="3 4" key="1">
    <citation type="journal article" date="2015" name="Genome Biol. Evol.">
        <title>Phylogenomic analyses indicate that early fungi evolved digesting cell walls of algal ancestors of land plants.</title>
        <authorList>
            <person name="Chang Y."/>
            <person name="Wang S."/>
            <person name="Sekimoto S."/>
            <person name="Aerts A.L."/>
            <person name="Choi C."/>
            <person name="Clum A."/>
            <person name="LaButti K.M."/>
            <person name="Lindquist E.A."/>
            <person name="Yee Ngan C."/>
            <person name="Ohm R.A."/>
            <person name="Salamov A.A."/>
            <person name="Grigoriev I.V."/>
            <person name="Spatafora J.W."/>
            <person name="Berbee M.L."/>
        </authorList>
    </citation>
    <scope>NUCLEOTIDE SEQUENCE [LARGE SCALE GENOMIC DNA]</scope>
    <source>
        <strain evidence="3 4">JEL478</strain>
    </source>
</reference>
<gene>
    <name evidence="3" type="ORF">M427DRAFT_155760</name>
</gene>
<evidence type="ECO:0000256" key="1">
    <source>
        <dbReference type="SAM" id="MobiDB-lite"/>
    </source>
</evidence>
<dbReference type="InterPro" id="IPR022185">
    <property type="entry name" value="DUF3712"/>
</dbReference>